<evidence type="ECO:0000313" key="3">
    <source>
        <dbReference type="Proteomes" id="UP000001555"/>
    </source>
</evidence>
<dbReference type="EnsemblMetazoa" id="ISCW008551-RA">
    <property type="protein sequence ID" value="ISCW008551-PA"/>
    <property type="gene ID" value="ISCW008551"/>
</dbReference>
<gene>
    <name evidence="1" type="ORF">IscW_ISCW008551</name>
</gene>
<protein>
    <submittedName>
        <fullName evidence="1 2">Uncharacterized protein</fullName>
    </submittedName>
</protein>
<reference evidence="1 3" key="1">
    <citation type="submission" date="2008-03" db="EMBL/GenBank/DDBJ databases">
        <title>Annotation of Ixodes scapularis.</title>
        <authorList>
            <consortium name="Ixodes scapularis Genome Project Consortium"/>
            <person name="Caler E."/>
            <person name="Hannick L.I."/>
            <person name="Bidwell S."/>
            <person name="Joardar V."/>
            <person name="Thiagarajan M."/>
            <person name="Amedeo P."/>
            <person name="Galinsky K.J."/>
            <person name="Schobel S."/>
            <person name="Inman J."/>
            <person name="Hostetler J."/>
            <person name="Miller J."/>
            <person name="Hammond M."/>
            <person name="Megy K."/>
            <person name="Lawson D."/>
            <person name="Kodira C."/>
            <person name="Sutton G."/>
            <person name="Meyer J."/>
            <person name="Hill C.A."/>
            <person name="Birren B."/>
            <person name="Nene V."/>
            <person name="Collins F."/>
            <person name="Alarcon-Chaidez F."/>
            <person name="Wikel S."/>
            <person name="Strausberg R."/>
        </authorList>
    </citation>
    <scope>NUCLEOTIDE SEQUENCE [LARGE SCALE GENOMIC DNA]</scope>
    <source>
        <strain evidence="3">Wikel</strain>
        <strain evidence="1">Wikel colony</strain>
    </source>
</reference>
<evidence type="ECO:0000313" key="2">
    <source>
        <dbReference type="EnsemblMetazoa" id="ISCW008551-PA"/>
    </source>
</evidence>
<dbReference type="InParanoid" id="B7Q336"/>
<dbReference type="EMBL" id="DS847958">
    <property type="protein sequence ID" value="EEC13258.1"/>
    <property type="molecule type" value="Genomic_DNA"/>
</dbReference>
<evidence type="ECO:0000313" key="1">
    <source>
        <dbReference type="EMBL" id="EEC13258.1"/>
    </source>
</evidence>
<dbReference type="VEuPathDB" id="VectorBase:ISCW008551"/>
<dbReference type="HOGENOM" id="CLU_2981369_0_0_1"/>
<name>B7Q336_IXOSC</name>
<dbReference type="VEuPathDB" id="VectorBase:ISCI008551"/>
<dbReference type="Proteomes" id="UP000001555">
    <property type="component" value="Unassembled WGS sequence"/>
</dbReference>
<sequence>MDGSRGGRQAWARSAAAVLGNGIWAEPPTPKILSHFQTSSKGCAHSDCGAGSLPPAEG</sequence>
<dbReference type="EMBL" id="ABJB010179658">
    <property type="status" value="NOT_ANNOTATED_CDS"/>
    <property type="molecule type" value="Genomic_DNA"/>
</dbReference>
<reference evidence="2" key="2">
    <citation type="submission" date="2020-05" db="UniProtKB">
        <authorList>
            <consortium name="EnsemblMetazoa"/>
        </authorList>
    </citation>
    <scope>IDENTIFICATION</scope>
    <source>
        <strain evidence="2">wikel</strain>
    </source>
</reference>
<dbReference type="AlphaFoldDB" id="B7Q336"/>
<proteinExistence type="predicted"/>
<accession>B7Q336</accession>
<dbReference type="PaxDb" id="6945-B7Q336"/>
<keyword evidence="3" id="KW-1185">Reference proteome</keyword>
<organism>
    <name type="scientific">Ixodes scapularis</name>
    <name type="common">Black-legged tick</name>
    <name type="synonym">Deer tick</name>
    <dbReference type="NCBI Taxonomy" id="6945"/>
    <lineage>
        <taxon>Eukaryota</taxon>
        <taxon>Metazoa</taxon>
        <taxon>Ecdysozoa</taxon>
        <taxon>Arthropoda</taxon>
        <taxon>Chelicerata</taxon>
        <taxon>Arachnida</taxon>
        <taxon>Acari</taxon>
        <taxon>Parasitiformes</taxon>
        <taxon>Ixodida</taxon>
        <taxon>Ixodoidea</taxon>
        <taxon>Ixodidae</taxon>
        <taxon>Ixodinae</taxon>
        <taxon>Ixodes</taxon>
    </lineage>
</organism>